<dbReference type="EMBL" id="BARW01000248">
    <property type="protein sequence ID" value="GAI61579.1"/>
    <property type="molecule type" value="Genomic_DNA"/>
</dbReference>
<sequence>MSVPRQLKQNIYSVGAIDWDRRLFDELIPLPDGTSYNSYLVKGSEKTALIDTVDSTMTEVLTKNLKLIGVKDIDYIIANHAEQDHSGSLPQILDMYPNARIVCTQKCKVMLMELLLIPEDKFITVDDGEAISLGDRTLEFIHAPWVHWPETMFTYLKEEKVLFTCDFLGASAPSSVLYEKFGINPENVIQAARELLDKLK</sequence>
<comment type="caution">
    <text evidence="2">The sequence shown here is derived from an EMBL/GenBank/DDBJ whole genome shotgun (WGS) entry which is preliminary data.</text>
</comment>
<dbReference type="InterPro" id="IPR036866">
    <property type="entry name" value="RibonucZ/Hydroxyglut_hydro"/>
</dbReference>
<dbReference type="PANTHER" id="PTHR43717:SF1">
    <property type="entry name" value="ANAEROBIC NITRIC OXIDE REDUCTASE FLAVORUBREDOXIN"/>
    <property type="match status" value="1"/>
</dbReference>
<dbReference type="CDD" id="cd07709">
    <property type="entry name" value="flavodiiron_proteins_MBL-fold"/>
    <property type="match status" value="1"/>
</dbReference>
<reference evidence="2" key="1">
    <citation type="journal article" date="2014" name="Front. Microbiol.">
        <title>High frequency of phylogenetically diverse reductive dehalogenase-homologous genes in deep subseafloor sedimentary metagenomes.</title>
        <authorList>
            <person name="Kawai M."/>
            <person name="Futagami T."/>
            <person name="Toyoda A."/>
            <person name="Takaki Y."/>
            <person name="Nishi S."/>
            <person name="Hori S."/>
            <person name="Arai W."/>
            <person name="Tsubouchi T."/>
            <person name="Morono Y."/>
            <person name="Uchiyama I."/>
            <person name="Ito T."/>
            <person name="Fujiyama A."/>
            <person name="Inagaki F."/>
            <person name="Takami H."/>
        </authorList>
    </citation>
    <scope>NUCLEOTIDE SEQUENCE</scope>
    <source>
        <strain evidence="2">Expedition CK06-06</strain>
    </source>
</reference>
<dbReference type="Gene3D" id="3.60.15.10">
    <property type="entry name" value="Ribonuclease Z/Hydroxyacylglutathione hydrolase-like"/>
    <property type="match status" value="1"/>
</dbReference>
<dbReference type="InterPro" id="IPR001279">
    <property type="entry name" value="Metallo-B-lactamas"/>
</dbReference>
<dbReference type="SMART" id="SM00849">
    <property type="entry name" value="Lactamase_B"/>
    <property type="match status" value="1"/>
</dbReference>
<feature type="domain" description="Metallo-beta-lactamase" evidence="1">
    <location>
        <begin position="35"/>
        <end position="200"/>
    </location>
</feature>
<dbReference type="AlphaFoldDB" id="X1S1D0"/>
<evidence type="ECO:0000313" key="2">
    <source>
        <dbReference type="EMBL" id="GAI61579.1"/>
    </source>
</evidence>
<organism evidence="2">
    <name type="scientific">marine sediment metagenome</name>
    <dbReference type="NCBI Taxonomy" id="412755"/>
    <lineage>
        <taxon>unclassified sequences</taxon>
        <taxon>metagenomes</taxon>
        <taxon>ecological metagenomes</taxon>
    </lineage>
</organism>
<dbReference type="InterPro" id="IPR045761">
    <property type="entry name" value="ODP_dom"/>
</dbReference>
<dbReference type="Pfam" id="PF19583">
    <property type="entry name" value="ODP"/>
    <property type="match status" value="1"/>
</dbReference>
<dbReference type="PANTHER" id="PTHR43717">
    <property type="entry name" value="ANAEROBIC NITRIC OXIDE REDUCTASE FLAVORUBREDOXIN"/>
    <property type="match status" value="1"/>
</dbReference>
<protein>
    <recommendedName>
        <fullName evidence="1">Metallo-beta-lactamase domain-containing protein</fullName>
    </recommendedName>
</protein>
<gene>
    <name evidence="2" type="ORF">S12H4_01301</name>
</gene>
<dbReference type="SUPFAM" id="SSF56281">
    <property type="entry name" value="Metallo-hydrolase/oxidoreductase"/>
    <property type="match status" value="1"/>
</dbReference>
<name>X1S1D0_9ZZZZ</name>
<accession>X1S1D0</accession>
<proteinExistence type="predicted"/>
<evidence type="ECO:0000259" key="1">
    <source>
        <dbReference type="SMART" id="SM00849"/>
    </source>
</evidence>